<dbReference type="Proteomes" id="UP000450917">
    <property type="component" value="Unassembled WGS sequence"/>
</dbReference>
<evidence type="ECO:0000313" key="4">
    <source>
        <dbReference type="Proteomes" id="UP000450917"/>
    </source>
</evidence>
<feature type="chain" id="PRO_5031088047" evidence="2">
    <location>
        <begin position="31"/>
        <end position="739"/>
    </location>
</feature>
<feature type="compositionally biased region" description="Gly residues" evidence="1">
    <location>
        <begin position="420"/>
        <end position="433"/>
    </location>
</feature>
<evidence type="ECO:0000256" key="1">
    <source>
        <dbReference type="SAM" id="MobiDB-lite"/>
    </source>
</evidence>
<keyword evidence="4" id="KW-1185">Reference proteome</keyword>
<evidence type="ECO:0000256" key="2">
    <source>
        <dbReference type="SAM" id="SignalP"/>
    </source>
</evidence>
<sequence>MNQRRKRVNRACLWFLASALTLGSAVPAFAADGPAGGTSSSTVLSTGNAPSIGQVSVNDNSTFEVKNLSMLPEQGSKTVIFTLTVHNNGTSDLQFIDYWVRLRTASGNQITVKVLPQDKDKNRITPKSSQDIGFYATVNETTQLNDLIFEIIQWDFSQANFERKLGEVQVPDDYSIVTPAGAPRTIQMNGNPVKTQIEKVYVGKNEKNYTPTIVLNMANTGSRSVAVPTYQYLIRTSEGYMYPLNPKGAKELTILPQTDKDIELTGSVPVSLSKEGWQLVIVQNAADLKLNLPVAYYTLPAVSEPDSVGTGVAYDFTNKDGTYSAELNAVQRMPWEDQDILAAKLLLGNKGTESLPLPDLTGYFMLDDNIKVEAKLIRTDKVIGLAAGGSAQYQFIGKIPYTYEFAKAKLVLQEKAAVGGGSGGTGGTDGGGSTDSASSEDLLEFEHSSELMSIPLNNVGETYKVTSVGRSASYKVRKLTTYTGDTADTIAVQLEAVNEEKRYNSVSKLVGYFKTADGTVLPATFGEIKNKISPGGTALLLMSSVIPKGMDTNGLQLMIGDAVTQDKLTEGENKPDAYVNAASFWLPAEQKEVQPKLLNIDLAPYKLSMSKIHTRGDQEGIHLFFDYELSKNLLNETNVEGRKLVISLEDREDRVKFSWDFDFKDFENSDTSNGSDPSQNITGKLLLGKKEKFRLDKNDSNFIYLVSYLKDYDLKVYESINGHKKLLASQKITWFETTD</sequence>
<name>A0A7X2ZD36_9BACL</name>
<dbReference type="AlphaFoldDB" id="A0A7X2ZD36"/>
<feature type="region of interest" description="Disordered" evidence="1">
    <location>
        <begin position="420"/>
        <end position="439"/>
    </location>
</feature>
<keyword evidence="2" id="KW-0732">Signal</keyword>
<evidence type="ECO:0000313" key="3">
    <source>
        <dbReference type="EMBL" id="MUG72651.1"/>
    </source>
</evidence>
<protein>
    <submittedName>
        <fullName evidence="3">Uncharacterized protein</fullName>
    </submittedName>
</protein>
<organism evidence="3 4">
    <name type="scientific">Paenibacillus validus</name>
    <dbReference type="NCBI Taxonomy" id="44253"/>
    <lineage>
        <taxon>Bacteria</taxon>
        <taxon>Bacillati</taxon>
        <taxon>Bacillota</taxon>
        <taxon>Bacilli</taxon>
        <taxon>Bacillales</taxon>
        <taxon>Paenibacillaceae</taxon>
        <taxon>Paenibacillus</taxon>
    </lineage>
</organism>
<feature type="signal peptide" evidence="2">
    <location>
        <begin position="1"/>
        <end position="30"/>
    </location>
</feature>
<dbReference type="EMBL" id="WNZX01000016">
    <property type="protein sequence ID" value="MUG72651.1"/>
    <property type="molecule type" value="Genomic_DNA"/>
</dbReference>
<gene>
    <name evidence="3" type="ORF">GNP93_18430</name>
</gene>
<comment type="caution">
    <text evidence="3">The sequence shown here is derived from an EMBL/GenBank/DDBJ whole genome shotgun (WGS) entry which is preliminary data.</text>
</comment>
<accession>A0A7X2ZD36</accession>
<dbReference type="RefSeq" id="WP_155615267.1">
    <property type="nucleotide sequence ID" value="NZ_WNZX01000016.1"/>
</dbReference>
<proteinExistence type="predicted"/>
<reference evidence="3 4" key="1">
    <citation type="submission" date="2019-11" db="EMBL/GenBank/DDBJ databases">
        <title>Draft genome sequences of five Paenibacillus species of dairy origin.</title>
        <authorList>
            <person name="Olajide A.M."/>
            <person name="Chen S."/>
            <person name="Lapointe G."/>
        </authorList>
    </citation>
    <scope>NUCLEOTIDE SEQUENCE [LARGE SCALE GENOMIC DNA]</scope>
    <source>
        <strain evidence="3 4">2CS3</strain>
    </source>
</reference>